<dbReference type="PANTHER" id="PTHR31232:SF156">
    <property type="entry name" value="PLANT SELF-INCOMPATIBILITY PROTEIN S1 FAMILY-RELATED"/>
    <property type="match status" value="1"/>
</dbReference>
<name>A0ABC8TAT8_9AQUA</name>
<keyword evidence="3 6" id="KW-0713">Self-incompatibility</keyword>
<evidence type="ECO:0000256" key="2">
    <source>
        <dbReference type="ARBA" id="ARBA00005581"/>
    </source>
</evidence>
<proteinExistence type="inferred from homology"/>
<feature type="signal peptide" evidence="6">
    <location>
        <begin position="1"/>
        <end position="24"/>
    </location>
</feature>
<evidence type="ECO:0000313" key="7">
    <source>
        <dbReference type="EMBL" id="CAK9164604.1"/>
    </source>
</evidence>
<comment type="similarity">
    <text evidence="2 6">Belongs to the plant self-incompatibility (S1) protein family.</text>
</comment>
<evidence type="ECO:0000256" key="5">
    <source>
        <dbReference type="ARBA" id="ARBA00022729"/>
    </source>
</evidence>
<gene>
    <name evidence="7" type="ORF">ILEXP_LOCUS33750</name>
</gene>
<feature type="chain" id="PRO_5044533654" description="S-protein homolog" evidence="6">
    <location>
        <begin position="25"/>
        <end position="132"/>
    </location>
</feature>
<comment type="subcellular location">
    <subcellularLocation>
        <location evidence="1 6">Secreted</location>
    </subcellularLocation>
</comment>
<keyword evidence="4 6" id="KW-0964">Secreted</keyword>
<evidence type="ECO:0000256" key="3">
    <source>
        <dbReference type="ARBA" id="ARBA00022471"/>
    </source>
</evidence>
<evidence type="ECO:0000256" key="1">
    <source>
        <dbReference type="ARBA" id="ARBA00004613"/>
    </source>
</evidence>
<organism evidence="7 8">
    <name type="scientific">Ilex paraguariensis</name>
    <name type="common">yerba mate</name>
    <dbReference type="NCBI Taxonomy" id="185542"/>
    <lineage>
        <taxon>Eukaryota</taxon>
        <taxon>Viridiplantae</taxon>
        <taxon>Streptophyta</taxon>
        <taxon>Embryophyta</taxon>
        <taxon>Tracheophyta</taxon>
        <taxon>Spermatophyta</taxon>
        <taxon>Magnoliopsida</taxon>
        <taxon>eudicotyledons</taxon>
        <taxon>Gunneridae</taxon>
        <taxon>Pentapetalae</taxon>
        <taxon>asterids</taxon>
        <taxon>campanulids</taxon>
        <taxon>Aquifoliales</taxon>
        <taxon>Aquifoliaceae</taxon>
        <taxon>Ilex</taxon>
    </lineage>
</organism>
<dbReference type="InterPro" id="IPR010264">
    <property type="entry name" value="Self-incomp_S1"/>
</dbReference>
<dbReference type="Pfam" id="PF05938">
    <property type="entry name" value="Self-incomp_S1"/>
    <property type="match status" value="1"/>
</dbReference>
<dbReference type="GO" id="GO:0005576">
    <property type="term" value="C:extracellular region"/>
    <property type="evidence" value="ECO:0007669"/>
    <property type="project" value="UniProtKB-SubCell"/>
</dbReference>
<sequence length="132" mass="15061">MTSFKLLFPIISLLLTILSSSVNSLNLGEVNVLIINNMQAPLTHHCHSQGNDLGTKTIQQGKSFTWTSQIILKKSESYFCDMSAGNLHGNFDIFETKRDFGRCAESNCIWRVNRDGLYLFINNNYALQYHWP</sequence>
<accession>A0ABC8TAT8</accession>
<evidence type="ECO:0000256" key="4">
    <source>
        <dbReference type="ARBA" id="ARBA00022525"/>
    </source>
</evidence>
<dbReference type="EMBL" id="CAUOFW020004247">
    <property type="protein sequence ID" value="CAK9164604.1"/>
    <property type="molecule type" value="Genomic_DNA"/>
</dbReference>
<keyword evidence="8" id="KW-1185">Reference proteome</keyword>
<reference evidence="7 8" key="1">
    <citation type="submission" date="2024-02" db="EMBL/GenBank/DDBJ databases">
        <authorList>
            <person name="Vignale AGUSTIN F."/>
            <person name="Sosa J E."/>
            <person name="Modenutti C."/>
        </authorList>
    </citation>
    <scope>NUCLEOTIDE SEQUENCE [LARGE SCALE GENOMIC DNA]</scope>
</reference>
<evidence type="ECO:0000256" key="6">
    <source>
        <dbReference type="RuleBase" id="RU367044"/>
    </source>
</evidence>
<comment type="caution">
    <text evidence="7">The sequence shown here is derived from an EMBL/GenBank/DDBJ whole genome shotgun (WGS) entry which is preliminary data.</text>
</comment>
<protein>
    <recommendedName>
        <fullName evidence="6">S-protein homolog</fullName>
    </recommendedName>
</protein>
<evidence type="ECO:0000313" key="8">
    <source>
        <dbReference type="Proteomes" id="UP001642360"/>
    </source>
</evidence>
<keyword evidence="5 6" id="KW-0732">Signal</keyword>
<dbReference type="Proteomes" id="UP001642360">
    <property type="component" value="Unassembled WGS sequence"/>
</dbReference>
<dbReference type="PANTHER" id="PTHR31232">
    <property type="match status" value="1"/>
</dbReference>
<dbReference type="AlphaFoldDB" id="A0ABC8TAT8"/>
<dbReference type="GO" id="GO:0060320">
    <property type="term" value="P:rejection of self pollen"/>
    <property type="evidence" value="ECO:0007669"/>
    <property type="project" value="UniProtKB-KW"/>
</dbReference>